<dbReference type="GO" id="GO:0000287">
    <property type="term" value="F:magnesium ion binding"/>
    <property type="evidence" value="ECO:0007669"/>
    <property type="project" value="InterPro"/>
</dbReference>
<evidence type="ECO:0000256" key="3">
    <source>
        <dbReference type="ARBA" id="ARBA00004997"/>
    </source>
</evidence>
<dbReference type="NCBIfam" id="NF004978">
    <property type="entry name" value="PRK06354.1"/>
    <property type="match status" value="1"/>
</dbReference>
<comment type="cofactor">
    <cofactor evidence="1">
        <name>Mg(2+)</name>
        <dbReference type="ChEBI" id="CHEBI:18420"/>
    </cofactor>
</comment>
<dbReference type="InterPro" id="IPR015813">
    <property type="entry name" value="Pyrv/PenolPyrv_kinase-like_dom"/>
</dbReference>
<dbReference type="AlphaFoldDB" id="A0A2R5GBD5"/>
<dbReference type="GO" id="GO:0004743">
    <property type="term" value="F:pyruvate kinase activity"/>
    <property type="evidence" value="ECO:0007669"/>
    <property type="project" value="UniProtKB-EC"/>
</dbReference>
<name>A0A2R5GBD5_9STRA</name>
<keyword evidence="6 15" id="KW-0808">Transferase</keyword>
<evidence type="ECO:0000256" key="14">
    <source>
        <dbReference type="ARBA" id="ARBA00048152"/>
    </source>
</evidence>
<keyword evidence="8" id="KW-0547">Nucleotide-binding</keyword>
<evidence type="ECO:0000256" key="15">
    <source>
        <dbReference type="RuleBase" id="RU000504"/>
    </source>
</evidence>
<comment type="similarity">
    <text evidence="4 15">Belongs to the pyruvate kinase family.</text>
</comment>
<keyword evidence="7" id="KW-0479">Metal-binding</keyword>
<sequence>MGDNSNTLRNSGITLDSILTPAEGERKTKIVCTIGPASWDKETLVKMIDAGMNVCRLNFSHGDHPTHANTLANIRAAAAERPDRQVAVLLDTKGPEVRTGFLANGDHVMLEKGSKVEITTDYDFKGDETKFACSYKGLCSSVQVGGTILAADGSLTMKVVEIRETSVVVEMLNTGKLSERKNMNLPGVEVDLPTIGEKDENDLVNFGVVHNVDFVAASFVQRASDVHKIRDVLGARGRHIKIISKIENEAGLHNFDEILEASDGIMVARGDLGMEIRSQAVFLAQKWMIRRCNVVGKPVITATQMLESMIQAPRPTRAECTDVANAVLDGSDAVMLSGESAGGSYPLEAVSIMASICREAESAINHPKLYNATRTTVNIIQNGKPLDTPEAVASSAVKTAMDMSAKVIVVLTETGTTARLVAKYRPVVPVLVLTADPEAARQCEGLLRGCRARVMGSMIGTHSILLRAAEISHELGWIQPGEQLVALHGMRDAVSGQSNMIKVLTFEKREDEGDEDEDLKDLVE</sequence>
<dbReference type="Gene3D" id="2.40.33.10">
    <property type="entry name" value="PK beta-barrel domain-like"/>
    <property type="match status" value="1"/>
</dbReference>
<evidence type="ECO:0000256" key="11">
    <source>
        <dbReference type="ARBA" id="ARBA00022842"/>
    </source>
</evidence>
<dbReference type="GO" id="GO:0016301">
    <property type="term" value="F:kinase activity"/>
    <property type="evidence" value="ECO:0007669"/>
    <property type="project" value="UniProtKB-KW"/>
</dbReference>
<dbReference type="FunFam" id="3.20.20.60:FF:000001">
    <property type="entry name" value="Pyruvate kinase"/>
    <property type="match status" value="1"/>
</dbReference>
<keyword evidence="13 18" id="KW-0670">Pyruvate</keyword>
<dbReference type="GO" id="GO:0005524">
    <property type="term" value="F:ATP binding"/>
    <property type="evidence" value="ECO:0007669"/>
    <property type="project" value="UniProtKB-KW"/>
</dbReference>
<dbReference type="InterPro" id="IPR015793">
    <property type="entry name" value="Pyrv_Knase_brl"/>
</dbReference>
<dbReference type="InterPro" id="IPR015795">
    <property type="entry name" value="Pyrv_Knase_C"/>
</dbReference>
<comment type="pathway">
    <text evidence="3 15">Carbohydrate degradation; glycolysis; pyruvate from D-glyceraldehyde 3-phosphate: step 5/5.</text>
</comment>
<dbReference type="FunFam" id="2.40.33.10:FF:000001">
    <property type="entry name" value="Pyruvate kinase"/>
    <property type="match status" value="1"/>
</dbReference>
<dbReference type="SUPFAM" id="SSF50800">
    <property type="entry name" value="PK beta-barrel domain-like"/>
    <property type="match status" value="1"/>
</dbReference>
<evidence type="ECO:0000256" key="6">
    <source>
        <dbReference type="ARBA" id="ARBA00022679"/>
    </source>
</evidence>
<dbReference type="UniPathway" id="UPA00109">
    <property type="reaction ID" value="UER00188"/>
</dbReference>
<dbReference type="InterPro" id="IPR040442">
    <property type="entry name" value="Pyrv_kinase-like_dom_sf"/>
</dbReference>
<dbReference type="SUPFAM" id="SSF52935">
    <property type="entry name" value="PK C-terminal domain-like"/>
    <property type="match status" value="1"/>
</dbReference>
<evidence type="ECO:0000259" key="16">
    <source>
        <dbReference type="Pfam" id="PF00224"/>
    </source>
</evidence>
<evidence type="ECO:0000256" key="4">
    <source>
        <dbReference type="ARBA" id="ARBA00008663"/>
    </source>
</evidence>
<dbReference type="InterPro" id="IPR036918">
    <property type="entry name" value="Pyrv_Knase_C_sf"/>
</dbReference>
<evidence type="ECO:0000256" key="13">
    <source>
        <dbReference type="ARBA" id="ARBA00023317"/>
    </source>
</evidence>
<dbReference type="Gene3D" id="3.40.1380.20">
    <property type="entry name" value="Pyruvate kinase, C-terminal domain"/>
    <property type="match status" value="1"/>
</dbReference>
<keyword evidence="19" id="KW-1185">Reference proteome</keyword>
<dbReference type="InterPro" id="IPR011037">
    <property type="entry name" value="Pyrv_Knase-like_insert_dom_sf"/>
</dbReference>
<dbReference type="EC" id="2.7.1.40" evidence="5 15"/>
<keyword evidence="12 15" id="KW-0324">Glycolysis</keyword>
<dbReference type="Pfam" id="PF00224">
    <property type="entry name" value="PK"/>
    <property type="match status" value="1"/>
</dbReference>
<keyword evidence="9 15" id="KW-0418">Kinase</keyword>
<dbReference type="InterPro" id="IPR015806">
    <property type="entry name" value="Pyrv_Knase_insert_dom_sf"/>
</dbReference>
<evidence type="ECO:0000256" key="7">
    <source>
        <dbReference type="ARBA" id="ARBA00022723"/>
    </source>
</evidence>
<evidence type="ECO:0000313" key="18">
    <source>
        <dbReference type="EMBL" id="GBG25431.1"/>
    </source>
</evidence>
<gene>
    <name evidence="18" type="ORF">FCC1311_016492</name>
</gene>
<dbReference type="PANTHER" id="PTHR11817">
    <property type="entry name" value="PYRUVATE KINASE"/>
    <property type="match status" value="1"/>
</dbReference>
<dbReference type="PRINTS" id="PR01050">
    <property type="entry name" value="PYRUVTKNASE"/>
</dbReference>
<evidence type="ECO:0000256" key="8">
    <source>
        <dbReference type="ARBA" id="ARBA00022741"/>
    </source>
</evidence>
<reference evidence="18 19" key="1">
    <citation type="submission" date="2017-12" db="EMBL/GenBank/DDBJ databases">
        <title>Sequencing, de novo assembly and annotation of complete genome of a new Thraustochytrid species, strain FCC1311.</title>
        <authorList>
            <person name="Sedici K."/>
            <person name="Godart F."/>
            <person name="Aiese Cigliano R."/>
            <person name="Sanseverino W."/>
            <person name="Barakat M."/>
            <person name="Ortet P."/>
            <person name="Marechal E."/>
            <person name="Cagnac O."/>
            <person name="Amato A."/>
        </authorList>
    </citation>
    <scope>NUCLEOTIDE SEQUENCE [LARGE SCALE GENOMIC DNA]</scope>
</reference>
<dbReference type="Proteomes" id="UP000241890">
    <property type="component" value="Unassembled WGS sequence"/>
</dbReference>
<feature type="domain" description="Pyruvate kinase C-terminal" evidence="17">
    <location>
        <begin position="390"/>
        <end position="504"/>
    </location>
</feature>
<evidence type="ECO:0000259" key="17">
    <source>
        <dbReference type="Pfam" id="PF02887"/>
    </source>
</evidence>
<dbReference type="FunCoup" id="A0A2R5GBD5">
    <property type="interactions" value="58"/>
</dbReference>
<comment type="catalytic activity">
    <reaction evidence="14 15">
        <text>pyruvate + ATP = phosphoenolpyruvate + ADP + H(+)</text>
        <dbReference type="Rhea" id="RHEA:18157"/>
        <dbReference type="ChEBI" id="CHEBI:15361"/>
        <dbReference type="ChEBI" id="CHEBI:15378"/>
        <dbReference type="ChEBI" id="CHEBI:30616"/>
        <dbReference type="ChEBI" id="CHEBI:58702"/>
        <dbReference type="ChEBI" id="CHEBI:456216"/>
        <dbReference type="EC" id="2.7.1.40"/>
    </reaction>
</comment>
<accession>A0A2R5GBD5</accession>
<dbReference type="InParanoid" id="A0A2R5GBD5"/>
<dbReference type="GO" id="GO:0006950">
    <property type="term" value="P:response to stress"/>
    <property type="evidence" value="ECO:0007669"/>
    <property type="project" value="UniProtKB-ARBA"/>
</dbReference>
<dbReference type="GO" id="GO:0030955">
    <property type="term" value="F:potassium ion binding"/>
    <property type="evidence" value="ECO:0007669"/>
    <property type="project" value="InterPro"/>
</dbReference>
<keyword evidence="10" id="KW-0067">ATP-binding</keyword>
<dbReference type="NCBIfam" id="NF004491">
    <property type="entry name" value="PRK05826.1"/>
    <property type="match status" value="1"/>
</dbReference>
<dbReference type="SUPFAM" id="SSF51621">
    <property type="entry name" value="Phosphoenolpyruvate/pyruvate domain"/>
    <property type="match status" value="1"/>
</dbReference>
<comment type="caution">
    <text evidence="18">The sequence shown here is derived from an EMBL/GenBank/DDBJ whole genome shotgun (WGS) entry which is preliminary data.</text>
</comment>
<dbReference type="OrthoDB" id="108365at2759"/>
<comment type="cofactor">
    <cofactor evidence="2">
        <name>K(+)</name>
        <dbReference type="ChEBI" id="CHEBI:29103"/>
    </cofactor>
</comment>
<evidence type="ECO:0000256" key="12">
    <source>
        <dbReference type="ARBA" id="ARBA00023152"/>
    </source>
</evidence>
<evidence type="ECO:0000256" key="5">
    <source>
        <dbReference type="ARBA" id="ARBA00012142"/>
    </source>
</evidence>
<protein>
    <recommendedName>
        <fullName evidence="5 15">Pyruvate kinase</fullName>
        <ecNumber evidence="5 15">2.7.1.40</ecNumber>
    </recommendedName>
</protein>
<dbReference type="EMBL" id="BEYU01000012">
    <property type="protein sequence ID" value="GBG25431.1"/>
    <property type="molecule type" value="Genomic_DNA"/>
</dbReference>
<evidence type="ECO:0000256" key="9">
    <source>
        <dbReference type="ARBA" id="ARBA00022777"/>
    </source>
</evidence>
<keyword evidence="11 15" id="KW-0460">Magnesium</keyword>
<dbReference type="InterPro" id="IPR001697">
    <property type="entry name" value="Pyr_Knase"/>
</dbReference>
<proteinExistence type="inferred from homology"/>
<dbReference type="Gene3D" id="3.20.20.60">
    <property type="entry name" value="Phosphoenolpyruvate-binding domains"/>
    <property type="match status" value="1"/>
</dbReference>
<dbReference type="NCBIfam" id="TIGR01064">
    <property type="entry name" value="pyruv_kin"/>
    <property type="match status" value="1"/>
</dbReference>
<organism evidence="18 19">
    <name type="scientific">Hondaea fermentalgiana</name>
    <dbReference type="NCBI Taxonomy" id="2315210"/>
    <lineage>
        <taxon>Eukaryota</taxon>
        <taxon>Sar</taxon>
        <taxon>Stramenopiles</taxon>
        <taxon>Bigyra</taxon>
        <taxon>Labyrinthulomycetes</taxon>
        <taxon>Thraustochytrida</taxon>
        <taxon>Thraustochytriidae</taxon>
        <taxon>Hondaea</taxon>
    </lineage>
</organism>
<evidence type="ECO:0000256" key="10">
    <source>
        <dbReference type="ARBA" id="ARBA00022840"/>
    </source>
</evidence>
<evidence type="ECO:0000313" key="19">
    <source>
        <dbReference type="Proteomes" id="UP000241890"/>
    </source>
</evidence>
<feature type="domain" description="Pyruvate kinase barrel" evidence="16">
    <location>
        <begin position="26"/>
        <end position="350"/>
    </location>
</feature>
<evidence type="ECO:0000256" key="2">
    <source>
        <dbReference type="ARBA" id="ARBA00001958"/>
    </source>
</evidence>
<dbReference type="Pfam" id="PF02887">
    <property type="entry name" value="PK_C"/>
    <property type="match status" value="1"/>
</dbReference>
<evidence type="ECO:0000256" key="1">
    <source>
        <dbReference type="ARBA" id="ARBA00001946"/>
    </source>
</evidence>